<sequence>MQKFNVKSDEGIFLGYSRNSRALCVFNKRTKVVMESMNVNMLNQGLETCEEDAKVNSFAINNSPNSTSGATTDESGADNSCHDIRSIQLAKQIQKNYPVDNIIGQLDHGITTRRKEPVDYRKMVRLIDQSCFISKLEPKNIDKALKDEQWINAM</sequence>
<protein>
    <recommendedName>
        <fullName evidence="1">Retroviral polymerase SH3-like domain-containing protein</fullName>
    </recommendedName>
</protein>
<evidence type="ECO:0000313" key="2">
    <source>
        <dbReference type="EMBL" id="GAA0163659.1"/>
    </source>
</evidence>
<dbReference type="EMBL" id="BAABME010004815">
    <property type="protein sequence ID" value="GAA0163659.1"/>
    <property type="molecule type" value="Genomic_DNA"/>
</dbReference>
<gene>
    <name evidence="2" type="ORF">LIER_19468</name>
</gene>
<dbReference type="AlphaFoldDB" id="A0AAV3QIR2"/>
<name>A0AAV3QIR2_LITER</name>
<organism evidence="2 3">
    <name type="scientific">Lithospermum erythrorhizon</name>
    <name type="common">Purple gromwell</name>
    <name type="synonym">Lithospermum officinale var. erythrorhizon</name>
    <dbReference type="NCBI Taxonomy" id="34254"/>
    <lineage>
        <taxon>Eukaryota</taxon>
        <taxon>Viridiplantae</taxon>
        <taxon>Streptophyta</taxon>
        <taxon>Embryophyta</taxon>
        <taxon>Tracheophyta</taxon>
        <taxon>Spermatophyta</taxon>
        <taxon>Magnoliopsida</taxon>
        <taxon>eudicotyledons</taxon>
        <taxon>Gunneridae</taxon>
        <taxon>Pentapetalae</taxon>
        <taxon>asterids</taxon>
        <taxon>lamiids</taxon>
        <taxon>Boraginales</taxon>
        <taxon>Boraginaceae</taxon>
        <taxon>Boraginoideae</taxon>
        <taxon>Lithospermeae</taxon>
        <taxon>Lithospermum</taxon>
    </lineage>
</organism>
<accession>A0AAV3QIR2</accession>
<reference evidence="2 3" key="1">
    <citation type="submission" date="2024-01" db="EMBL/GenBank/DDBJ databases">
        <title>The complete chloroplast genome sequence of Lithospermum erythrorhizon: insights into the phylogenetic relationship among Boraginaceae species and the maternal lineages of purple gromwells.</title>
        <authorList>
            <person name="Okada T."/>
            <person name="Watanabe K."/>
        </authorList>
    </citation>
    <scope>NUCLEOTIDE SEQUENCE [LARGE SCALE GENOMIC DNA]</scope>
</reference>
<feature type="domain" description="Retroviral polymerase SH3-like" evidence="1">
    <location>
        <begin position="2"/>
        <end position="42"/>
    </location>
</feature>
<keyword evidence="3" id="KW-1185">Reference proteome</keyword>
<evidence type="ECO:0000259" key="1">
    <source>
        <dbReference type="Pfam" id="PF25597"/>
    </source>
</evidence>
<dbReference type="Proteomes" id="UP001454036">
    <property type="component" value="Unassembled WGS sequence"/>
</dbReference>
<dbReference type="Pfam" id="PF25597">
    <property type="entry name" value="SH3_retrovirus"/>
    <property type="match status" value="1"/>
</dbReference>
<comment type="caution">
    <text evidence="2">The sequence shown here is derived from an EMBL/GenBank/DDBJ whole genome shotgun (WGS) entry which is preliminary data.</text>
</comment>
<proteinExistence type="predicted"/>
<dbReference type="InterPro" id="IPR057670">
    <property type="entry name" value="SH3_retrovirus"/>
</dbReference>
<evidence type="ECO:0000313" key="3">
    <source>
        <dbReference type="Proteomes" id="UP001454036"/>
    </source>
</evidence>